<dbReference type="Pfam" id="PF02991">
    <property type="entry name" value="ATG8"/>
    <property type="match status" value="1"/>
</dbReference>
<dbReference type="Gene3D" id="3.10.20.90">
    <property type="entry name" value="Phosphatidylinositol 3-kinase Catalytic Subunit, Chain A, domain 1"/>
    <property type="match status" value="1"/>
</dbReference>
<sequence length="119" mass="13858">METVRSLFKENPVNTKEAYRIMCKYPDRIPVIVSRNKNSINTPELDRYKYLVPSDLTMGQFLYVIRKRLNLSPEKALFLFIDHSVVCNATIIANVYSEFRDPNDGFLHVVYSCENTFGN</sequence>
<comment type="subcellular location">
    <subcellularLocation>
        <location evidence="1">Membrane</location>
    </subcellularLocation>
</comment>
<evidence type="ECO:0000256" key="2">
    <source>
        <dbReference type="ARBA" id="ARBA00023136"/>
    </source>
</evidence>
<dbReference type="AlphaFoldDB" id="A0A6C0F834"/>
<dbReference type="EMBL" id="MN739018">
    <property type="protein sequence ID" value="QHT35325.1"/>
    <property type="molecule type" value="Genomic_DNA"/>
</dbReference>
<protein>
    <recommendedName>
        <fullName evidence="5">Autophagy-related protein</fullName>
    </recommendedName>
</protein>
<evidence type="ECO:0000256" key="1">
    <source>
        <dbReference type="ARBA" id="ARBA00004370"/>
    </source>
</evidence>
<dbReference type="GO" id="GO:0016020">
    <property type="term" value="C:membrane"/>
    <property type="evidence" value="ECO:0007669"/>
    <property type="project" value="UniProtKB-SubCell"/>
</dbReference>
<name>A0A6C0F834_9ZZZZ</name>
<keyword evidence="2" id="KW-0472">Membrane</keyword>
<keyword evidence="3" id="KW-0449">Lipoprotein</keyword>
<dbReference type="InterPro" id="IPR029071">
    <property type="entry name" value="Ubiquitin-like_domsf"/>
</dbReference>
<dbReference type="PANTHER" id="PTHR10969">
    <property type="entry name" value="MICROTUBULE-ASSOCIATED PROTEINS 1A/1B LIGHT CHAIN 3-RELATED"/>
    <property type="match status" value="1"/>
</dbReference>
<proteinExistence type="predicted"/>
<evidence type="ECO:0000256" key="3">
    <source>
        <dbReference type="ARBA" id="ARBA00023288"/>
    </source>
</evidence>
<accession>A0A6C0F834</accession>
<evidence type="ECO:0008006" key="5">
    <source>
        <dbReference type="Google" id="ProtNLM"/>
    </source>
</evidence>
<organism evidence="4">
    <name type="scientific">viral metagenome</name>
    <dbReference type="NCBI Taxonomy" id="1070528"/>
    <lineage>
        <taxon>unclassified sequences</taxon>
        <taxon>metagenomes</taxon>
        <taxon>organismal metagenomes</taxon>
    </lineage>
</organism>
<evidence type="ECO:0000313" key="4">
    <source>
        <dbReference type="EMBL" id="QHT35325.1"/>
    </source>
</evidence>
<dbReference type="InterPro" id="IPR004241">
    <property type="entry name" value="Atg8-like"/>
</dbReference>
<dbReference type="SUPFAM" id="SSF54236">
    <property type="entry name" value="Ubiquitin-like"/>
    <property type="match status" value="1"/>
</dbReference>
<reference evidence="4" key="1">
    <citation type="journal article" date="2020" name="Nature">
        <title>Giant virus diversity and host interactions through global metagenomics.</title>
        <authorList>
            <person name="Schulz F."/>
            <person name="Roux S."/>
            <person name="Paez-Espino D."/>
            <person name="Jungbluth S."/>
            <person name="Walsh D.A."/>
            <person name="Denef V.J."/>
            <person name="McMahon K.D."/>
            <person name="Konstantinidis K.T."/>
            <person name="Eloe-Fadrosh E.A."/>
            <person name="Kyrpides N.C."/>
            <person name="Woyke T."/>
        </authorList>
    </citation>
    <scope>NUCLEOTIDE SEQUENCE</scope>
    <source>
        <strain evidence="4">GVMAG-M-3300009180-1</strain>
    </source>
</reference>